<dbReference type="EMBL" id="FNAH01000003">
    <property type="protein sequence ID" value="SDD93795.1"/>
    <property type="molecule type" value="Genomic_DNA"/>
</dbReference>
<evidence type="ECO:0000259" key="1">
    <source>
        <dbReference type="Pfam" id="PF13474"/>
    </source>
</evidence>
<proteinExistence type="predicted"/>
<dbReference type="InterPro" id="IPR037401">
    <property type="entry name" value="SnoaL-like"/>
</dbReference>
<dbReference type="InterPro" id="IPR032710">
    <property type="entry name" value="NTF2-like_dom_sf"/>
</dbReference>
<sequence length="150" mass="16439">MDERDAIQAVLDRQAEAHAAGDAASVMDAYAEAPVLFDLPPPMQVEADAAGLQDWIDGWDSPPRISYRDVEIAVAGDLAMAWGFVRTDTRRDGQEGGFWTRSTWGFRRGAAGWKICHQHNSVPFYMDEDQRAALDLEPGTGTARISEGDG</sequence>
<reference evidence="2 3" key="1">
    <citation type="submission" date="2016-10" db="EMBL/GenBank/DDBJ databases">
        <authorList>
            <person name="de Groot N.N."/>
        </authorList>
    </citation>
    <scope>NUCLEOTIDE SEQUENCE [LARGE SCALE GENOMIC DNA]</scope>
    <source>
        <strain evidence="2 3">DSM 22220</strain>
    </source>
</reference>
<dbReference type="AlphaFoldDB" id="A0A1G6YVX8"/>
<protein>
    <submittedName>
        <fullName evidence="2">Ketosteroid isomerase homolog</fullName>
    </submittedName>
</protein>
<feature type="domain" description="SnoaL-like" evidence="1">
    <location>
        <begin position="7"/>
        <end position="124"/>
    </location>
</feature>
<dbReference type="Proteomes" id="UP000199344">
    <property type="component" value="Unassembled WGS sequence"/>
</dbReference>
<evidence type="ECO:0000313" key="3">
    <source>
        <dbReference type="Proteomes" id="UP000199344"/>
    </source>
</evidence>
<dbReference type="Gene3D" id="3.10.450.50">
    <property type="match status" value="1"/>
</dbReference>
<dbReference type="STRING" id="591205.SAMN05421538_10369"/>
<dbReference type="GO" id="GO:0016853">
    <property type="term" value="F:isomerase activity"/>
    <property type="evidence" value="ECO:0007669"/>
    <property type="project" value="UniProtKB-KW"/>
</dbReference>
<accession>A0A1G6YVX8</accession>
<keyword evidence="3" id="KW-1185">Reference proteome</keyword>
<dbReference type="RefSeq" id="WP_176804977.1">
    <property type="nucleotide sequence ID" value="NZ_FNAH01000003.1"/>
</dbReference>
<evidence type="ECO:0000313" key="2">
    <source>
        <dbReference type="EMBL" id="SDD93795.1"/>
    </source>
</evidence>
<organism evidence="2 3">
    <name type="scientific">Paracoccus isoporae</name>
    <dbReference type="NCBI Taxonomy" id="591205"/>
    <lineage>
        <taxon>Bacteria</taxon>
        <taxon>Pseudomonadati</taxon>
        <taxon>Pseudomonadota</taxon>
        <taxon>Alphaproteobacteria</taxon>
        <taxon>Rhodobacterales</taxon>
        <taxon>Paracoccaceae</taxon>
        <taxon>Paracoccus</taxon>
    </lineage>
</organism>
<keyword evidence="2" id="KW-0413">Isomerase</keyword>
<dbReference type="SUPFAM" id="SSF54427">
    <property type="entry name" value="NTF2-like"/>
    <property type="match status" value="1"/>
</dbReference>
<name>A0A1G6YVX8_9RHOB</name>
<gene>
    <name evidence="2" type="ORF">SAMN05421538_10369</name>
</gene>
<dbReference type="Pfam" id="PF13474">
    <property type="entry name" value="SnoaL_3"/>
    <property type="match status" value="1"/>
</dbReference>